<feature type="non-terminal residue" evidence="2">
    <location>
        <position position="195"/>
    </location>
</feature>
<dbReference type="GO" id="GO:0005524">
    <property type="term" value="F:ATP binding"/>
    <property type="evidence" value="ECO:0007669"/>
    <property type="project" value="UniProtKB-UniRule"/>
</dbReference>
<dbReference type="InterPro" id="IPR017441">
    <property type="entry name" value="Protein_kinase_ATP_BS"/>
</dbReference>
<name>A0AAD2LP56_CAMJU</name>
<reference evidence="2 3" key="1">
    <citation type="submission" date="2018-07" db="EMBL/GenBank/DDBJ databases">
        <authorList>
            <consortium name="PulseNet: The National Subtyping Network for Foodborne Disease Surveillance"/>
            <person name="Tarr C.L."/>
            <person name="Trees E."/>
            <person name="Katz L.S."/>
            <person name="Carleton-Romer H.A."/>
            <person name="Stroika S."/>
            <person name="Kucerova Z."/>
            <person name="Roache K.F."/>
            <person name="Sabol A.L."/>
            <person name="Besser J."/>
            <person name="Gerner-Smidt P."/>
        </authorList>
    </citation>
    <scope>NUCLEOTIDE SEQUENCE [LARGE SCALE GENOMIC DNA]</scope>
    <source>
        <strain evidence="2 3">PNUSAC005307</strain>
    </source>
</reference>
<evidence type="ECO:0000313" key="3">
    <source>
        <dbReference type="Proteomes" id="UP000343544"/>
    </source>
</evidence>
<evidence type="ECO:0000313" key="2">
    <source>
        <dbReference type="EMBL" id="EAL7595678.1"/>
    </source>
</evidence>
<protein>
    <submittedName>
        <fullName evidence="2">Protein kinase family protein</fullName>
    </submittedName>
</protein>
<keyword evidence="1" id="KW-0547">Nucleotide-binding</keyword>
<comment type="caution">
    <text evidence="2">The sequence shown here is derived from an EMBL/GenBank/DDBJ whole genome shotgun (WGS) entry which is preliminary data.</text>
</comment>
<dbReference type="EMBL" id="AACQYW010000036">
    <property type="protein sequence ID" value="EAL7595678.1"/>
    <property type="molecule type" value="Genomic_DNA"/>
</dbReference>
<dbReference type="AlphaFoldDB" id="A0AAD2LP56"/>
<dbReference type="GO" id="GO:0016301">
    <property type="term" value="F:kinase activity"/>
    <property type="evidence" value="ECO:0007669"/>
    <property type="project" value="UniProtKB-KW"/>
</dbReference>
<dbReference type="PROSITE" id="PS00107">
    <property type="entry name" value="PROTEIN_KINASE_ATP"/>
    <property type="match status" value="1"/>
</dbReference>
<organism evidence="2 3">
    <name type="scientific">Campylobacter jejuni</name>
    <dbReference type="NCBI Taxonomy" id="197"/>
    <lineage>
        <taxon>Bacteria</taxon>
        <taxon>Pseudomonadati</taxon>
        <taxon>Campylobacterota</taxon>
        <taxon>Epsilonproteobacteria</taxon>
        <taxon>Campylobacterales</taxon>
        <taxon>Campylobacteraceae</taxon>
        <taxon>Campylobacter</taxon>
    </lineage>
</organism>
<proteinExistence type="predicted"/>
<dbReference type="Proteomes" id="UP000343544">
    <property type="component" value="Unassembled WGS sequence"/>
</dbReference>
<keyword evidence="1" id="KW-0067">ATP-binding</keyword>
<feature type="binding site" evidence="1">
    <location>
        <position position="182"/>
    </location>
    <ligand>
        <name>ATP</name>
        <dbReference type="ChEBI" id="CHEBI:30616"/>
    </ligand>
</feature>
<keyword evidence="2" id="KW-0808">Transferase</keyword>
<accession>A0AAD2LP56</accession>
<sequence>MKTDLVRNAIEIAYKAIDDKKTSAYIELYESICDKKLKIILSTLHSEIIKDFRAMNGRLPVTKTSENHYRASNSRNLKESIEIAKQLEKELKNSNLSFEIDEYYNQIFNKCLEFLQYSYGSELPEGMEKIKIYEVIPIFKKSDFIKNSKTNIEYQLENIGYGSYAKVFKYYDEFYQCDFALKRLNKKANTKETER</sequence>
<evidence type="ECO:0000256" key="1">
    <source>
        <dbReference type="PROSITE-ProRule" id="PRU10141"/>
    </source>
</evidence>
<gene>
    <name evidence="2" type="ORF">DVI03_08805</name>
</gene>
<keyword evidence="2" id="KW-0418">Kinase</keyword>